<evidence type="ECO:0000313" key="13">
    <source>
        <dbReference type="EMBL" id="CRK99850.1"/>
    </source>
</evidence>
<organism evidence="13 14">
    <name type="scientific">Clunio marinus</name>
    <dbReference type="NCBI Taxonomy" id="568069"/>
    <lineage>
        <taxon>Eukaryota</taxon>
        <taxon>Metazoa</taxon>
        <taxon>Ecdysozoa</taxon>
        <taxon>Arthropoda</taxon>
        <taxon>Hexapoda</taxon>
        <taxon>Insecta</taxon>
        <taxon>Pterygota</taxon>
        <taxon>Neoptera</taxon>
        <taxon>Endopterygota</taxon>
        <taxon>Diptera</taxon>
        <taxon>Nematocera</taxon>
        <taxon>Chironomoidea</taxon>
        <taxon>Chironomidae</taxon>
        <taxon>Clunio</taxon>
    </lineage>
</organism>
<dbReference type="GO" id="GO:0016263">
    <property type="term" value="F:glycoprotein-N-acetylgalactosamine 3-beta-galactosyltransferase activity"/>
    <property type="evidence" value="ECO:0007669"/>
    <property type="project" value="UniProtKB-EC"/>
</dbReference>
<comment type="similarity">
    <text evidence="3">Belongs to the glycosyltransferase 31 family. Beta3-Gal-T subfamily.</text>
</comment>
<dbReference type="GO" id="GO:0016020">
    <property type="term" value="C:membrane"/>
    <property type="evidence" value="ECO:0007669"/>
    <property type="project" value="UniProtKB-SubCell"/>
</dbReference>
<keyword evidence="10" id="KW-1133">Transmembrane helix</keyword>
<gene>
    <name evidence="13" type="ORF">CLUMA_CG013153</name>
</gene>
<evidence type="ECO:0000256" key="5">
    <source>
        <dbReference type="ARBA" id="ARBA00022676"/>
    </source>
</evidence>
<dbReference type="Proteomes" id="UP000183832">
    <property type="component" value="Unassembled WGS sequence"/>
</dbReference>
<reference evidence="13 14" key="1">
    <citation type="submission" date="2015-04" db="EMBL/GenBank/DDBJ databases">
        <authorList>
            <person name="Syromyatnikov M.Y."/>
            <person name="Popov V.N."/>
        </authorList>
    </citation>
    <scope>NUCLEOTIDE SEQUENCE [LARGE SCALE GENOMIC DNA]</scope>
</reference>
<evidence type="ECO:0000256" key="2">
    <source>
        <dbReference type="ARBA" id="ARBA00004922"/>
    </source>
</evidence>
<evidence type="ECO:0000256" key="10">
    <source>
        <dbReference type="ARBA" id="ARBA00022989"/>
    </source>
</evidence>
<dbReference type="Pfam" id="PF02434">
    <property type="entry name" value="Fringe"/>
    <property type="match status" value="1"/>
</dbReference>
<keyword evidence="7" id="KW-0812">Transmembrane</keyword>
<dbReference type="EC" id="2.4.1.122" evidence="4"/>
<evidence type="ECO:0000256" key="6">
    <source>
        <dbReference type="ARBA" id="ARBA00022679"/>
    </source>
</evidence>
<comment type="pathway">
    <text evidence="2">Protein modification; protein glycosylation.</text>
</comment>
<evidence type="ECO:0000256" key="3">
    <source>
        <dbReference type="ARBA" id="ARBA00006462"/>
    </source>
</evidence>
<dbReference type="EMBL" id="CVRI01000054">
    <property type="protein sequence ID" value="CRK99850.1"/>
    <property type="molecule type" value="Genomic_DNA"/>
</dbReference>
<dbReference type="AlphaFoldDB" id="A0A1J1IJA9"/>
<feature type="domain" description="Fringe-like glycosyltransferase" evidence="12">
    <location>
        <begin position="6"/>
        <end position="185"/>
    </location>
</feature>
<evidence type="ECO:0000259" key="12">
    <source>
        <dbReference type="Pfam" id="PF02434"/>
    </source>
</evidence>
<dbReference type="InterPro" id="IPR026050">
    <property type="entry name" value="C1GALT1/C1GALT1_chp1"/>
</dbReference>
<dbReference type="InterPro" id="IPR003378">
    <property type="entry name" value="Fringe-like_glycosylTrfase"/>
</dbReference>
<evidence type="ECO:0000256" key="4">
    <source>
        <dbReference type="ARBA" id="ARBA00012557"/>
    </source>
</evidence>
<keyword evidence="6" id="KW-0808">Transferase</keyword>
<dbReference type="Gene3D" id="3.90.550.50">
    <property type="match status" value="1"/>
</dbReference>
<sequence length="296" mass="34812">MFKEVKILCMVMTHPANHRTKAIHVKNTWGKYCNKLIFMSTIRDVDLESVALPVRDGREFLWNKTKNAFKYVFDNHYNDADWFIKADDDTYMIPENIRFMLYQYRATTSLYFGHRFCHWKNPSGYIQGGAYILSKKALEKFVTKLMNNESYCKLGPEGDEDVEIGKCFRHTAISVDERDEKHQKRFFHVGIADHVKKEKDLGYWYDVSQYFEVAQGSLDCCSDLPVSYHYATPQELYFLDYLIRHVHPFGLEKSQTQKLPRKYSLDEIIKASDADSSAANFESYSINHELEDSEKY</sequence>
<keyword evidence="8" id="KW-0547">Nucleotide-binding</keyword>
<dbReference type="PANTHER" id="PTHR23033">
    <property type="entry name" value="BETA1,3-GALACTOSYLTRANSFERASE"/>
    <property type="match status" value="1"/>
</dbReference>
<accession>A0A1J1IJA9</accession>
<dbReference type="OrthoDB" id="414175at2759"/>
<name>A0A1J1IJA9_9DIPT</name>
<evidence type="ECO:0000313" key="14">
    <source>
        <dbReference type="Proteomes" id="UP000183832"/>
    </source>
</evidence>
<proteinExistence type="inferred from homology"/>
<dbReference type="UniPathway" id="UPA00378"/>
<dbReference type="STRING" id="568069.A0A1J1IJA9"/>
<dbReference type="GO" id="GO:0000166">
    <property type="term" value="F:nucleotide binding"/>
    <property type="evidence" value="ECO:0007669"/>
    <property type="project" value="UniProtKB-KW"/>
</dbReference>
<keyword evidence="9" id="KW-0735">Signal-anchor</keyword>
<evidence type="ECO:0000256" key="8">
    <source>
        <dbReference type="ARBA" id="ARBA00022741"/>
    </source>
</evidence>
<comment type="subcellular location">
    <subcellularLocation>
        <location evidence="1">Membrane</location>
        <topology evidence="1">Single-pass type II membrane protein</topology>
    </subcellularLocation>
</comment>
<evidence type="ECO:0000256" key="9">
    <source>
        <dbReference type="ARBA" id="ARBA00022968"/>
    </source>
</evidence>
<dbReference type="PANTHER" id="PTHR23033:SF14">
    <property type="entry name" value="GLYCOPROTEIN-N-ACETYLGALACTOSAMINE 3-BETA-GALACTOSYLTRANSFERASE 1-RELATED"/>
    <property type="match status" value="1"/>
</dbReference>
<keyword evidence="14" id="KW-1185">Reference proteome</keyword>
<evidence type="ECO:0000256" key="7">
    <source>
        <dbReference type="ARBA" id="ARBA00022692"/>
    </source>
</evidence>
<evidence type="ECO:0000256" key="1">
    <source>
        <dbReference type="ARBA" id="ARBA00004606"/>
    </source>
</evidence>
<keyword evidence="11" id="KW-0472">Membrane</keyword>
<evidence type="ECO:0000256" key="11">
    <source>
        <dbReference type="ARBA" id="ARBA00023136"/>
    </source>
</evidence>
<protein>
    <recommendedName>
        <fullName evidence="4">N-acetylgalactosaminide beta-1,3-galactosyltransferase</fullName>
        <ecNumber evidence="4">2.4.1.122</ecNumber>
    </recommendedName>
</protein>
<keyword evidence="5" id="KW-0328">Glycosyltransferase</keyword>